<feature type="region of interest" description="Disordered" evidence="1">
    <location>
        <begin position="185"/>
        <end position="207"/>
    </location>
</feature>
<gene>
    <name evidence="2" type="ORF">Naga_101067g1</name>
</gene>
<organism evidence="2 3">
    <name type="scientific">Nannochloropsis gaditana</name>
    <dbReference type="NCBI Taxonomy" id="72520"/>
    <lineage>
        <taxon>Eukaryota</taxon>
        <taxon>Sar</taxon>
        <taxon>Stramenopiles</taxon>
        <taxon>Ochrophyta</taxon>
        <taxon>Eustigmatophyceae</taxon>
        <taxon>Eustigmatales</taxon>
        <taxon>Monodopsidaceae</taxon>
        <taxon>Nannochloropsis</taxon>
    </lineage>
</organism>
<feature type="compositionally biased region" description="Basic and acidic residues" evidence="1">
    <location>
        <begin position="195"/>
        <end position="207"/>
    </location>
</feature>
<sequence length="207" mass="23323">MKNASYRKTAWQAKTFLSSVIFEQQGLSNHTKVPFNDRRYEQKLATEKNASHIESAANFAYDHPRCQGMTSFQGGLQFIYTCSSVPARSGHLNVEYAGTRPLSEAKRVRVPIVLPWVTRLEGGMSLLFDFLGAFTIIFLSQALSRYHLAWIVIDCIPPIKLSLFEHGLTGTKKPLMPQAKRNLQDGRGATASFPRETRQRGRGGRDF</sequence>
<evidence type="ECO:0000313" key="2">
    <source>
        <dbReference type="EMBL" id="EWM23010.1"/>
    </source>
</evidence>
<proteinExistence type="predicted"/>
<dbReference type="AlphaFoldDB" id="W7T7N8"/>
<comment type="caution">
    <text evidence="2">The sequence shown here is derived from an EMBL/GenBank/DDBJ whole genome shotgun (WGS) entry which is preliminary data.</text>
</comment>
<keyword evidence="3" id="KW-1185">Reference proteome</keyword>
<evidence type="ECO:0000256" key="1">
    <source>
        <dbReference type="SAM" id="MobiDB-lite"/>
    </source>
</evidence>
<protein>
    <submittedName>
        <fullName evidence="2">Uncharacterized protein</fullName>
    </submittedName>
</protein>
<reference evidence="2 3" key="1">
    <citation type="journal article" date="2014" name="Mol. Plant">
        <title>Chromosome Scale Genome Assembly and Transcriptome Profiling of Nannochloropsis gaditana in Nitrogen Depletion.</title>
        <authorList>
            <person name="Corteggiani Carpinelli E."/>
            <person name="Telatin A."/>
            <person name="Vitulo N."/>
            <person name="Forcato C."/>
            <person name="D'Angelo M."/>
            <person name="Schiavon R."/>
            <person name="Vezzi A."/>
            <person name="Giacometti G.M."/>
            <person name="Morosinotto T."/>
            <person name="Valle G."/>
        </authorList>
    </citation>
    <scope>NUCLEOTIDE SEQUENCE [LARGE SCALE GENOMIC DNA]</scope>
    <source>
        <strain evidence="2 3">B-31</strain>
    </source>
</reference>
<accession>W7T7N8</accession>
<name>W7T7N8_9STRA</name>
<evidence type="ECO:0000313" key="3">
    <source>
        <dbReference type="Proteomes" id="UP000019335"/>
    </source>
</evidence>
<dbReference type="EMBL" id="AZIL01001918">
    <property type="protein sequence ID" value="EWM23010.1"/>
    <property type="molecule type" value="Genomic_DNA"/>
</dbReference>
<dbReference type="Proteomes" id="UP000019335">
    <property type="component" value="Chromosome 19"/>
</dbReference>